<proteinExistence type="predicted"/>
<name>A0A0F9FMY8_9ZZZZ</name>
<dbReference type="EMBL" id="LAZR01020743">
    <property type="protein sequence ID" value="KKL87774.1"/>
    <property type="molecule type" value="Genomic_DNA"/>
</dbReference>
<protein>
    <recommendedName>
        <fullName evidence="2">Hemin uptake protein hemP</fullName>
    </recommendedName>
</protein>
<sequence length="64" mass="7428">TMDRALLRKPAATNTAKDAVHIAKMMPALNTEQLFDGFREIRLFHGSQEYRLRLTRNDKLILTK</sequence>
<reference evidence="1" key="1">
    <citation type="journal article" date="2015" name="Nature">
        <title>Complex archaea that bridge the gap between prokaryotes and eukaryotes.</title>
        <authorList>
            <person name="Spang A."/>
            <person name="Saw J.H."/>
            <person name="Jorgensen S.L."/>
            <person name="Zaremba-Niedzwiedzka K."/>
            <person name="Martijn J."/>
            <person name="Lind A.E."/>
            <person name="van Eijk R."/>
            <person name="Schleper C."/>
            <person name="Guy L."/>
            <person name="Ettema T.J."/>
        </authorList>
    </citation>
    <scope>NUCLEOTIDE SEQUENCE</scope>
</reference>
<dbReference type="Gene3D" id="2.10.70.10">
    <property type="entry name" value="Complement Module, domain 1"/>
    <property type="match status" value="1"/>
</dbReference>
<dbReference type="InterPro" id="IPR019600">
    <property type="entry name" value="Hemin_uptake_protein_HemP"/>
</dbReference>
<comment type="caution">
    <text evidence="1">The sequence shown here is derived from an EMBL/GenBank/DDBJ whole genome shotgun (WGS) entry which is preliminary data.</text>
</comment>
<organism evidence="1">
    <name type="scientific">marine sediment metagenome</name>
    <dbReference type="NCBI Taxonomy" id="412755"/>
    <lineage>
        <taxon>unclassified sequences</taxon>
        <taxon>metagenomes</taxon>
        <taxon>ecological metagenomes</taxon>
    </lineage>
</organism>
<accession>A0A0F9FMY8</accession>
<gene>
    <name evidence="1" type="ORF">LCGC14_1931380</name>
</gene>
<dbReference type="Pfam" id="PF10636">
    <property type="entry name" value="hemP"/>
    <property type="match status" value="1"/>
</dbReference>
<feature type="non-terminal residue" evidence="1">
    <location>
        <position position="1"/>
    </location>
</feature>
<dbReference type="AlphaFoldDB" id="A0A0F9FMY8"/>
<evidence type="ECO:0008006" key="2">
    <source>
        <dbReference type="Google" id="ProtNLM"/>
    </source>
</evidence>
<evidence type="ECO:0000313" key="1">
    <source>
        <dbReference type="EMBL" id="KKL87774.1"/>
    </source>
</evidence>